<reference evidence="9 10" key="1">
    <citation type="journal article" date="2008" name="Nature">
        <title>The Trichoplax genome and the nature of placozoans.</title>
        <authorList>
            <person name="Srivastava M."/>
            <person name="Begovic E."/>
            <person name="Chapman J."/>
            <person name="Putnam N.H."/>
            <person name="Hellsten U."/>
            <person name="Kawashima T."/>
            <person name="Kuo A."/>
            <person name="Mitros T."/>
            <person name="Salamov A."/>
            <person name="Carpenter M.L."/>
            <person name="Signorovitch A.Y."/>
            <person name="Moreno M.A."/>
            <person name="Kamm K."/>
            <person name="Grimwood J."/>
            <person name="Schmutz J."/>
            <person name="Shapiro H."/>
            <person name="Grigoriev I.V."/>
            <person name="Buss L.W."/>
            <person name="Schierwater B."/>
            <person name="Dellaporta S.L."/>
            <person name="Rokhsar D.S."/>
        </authorList>
    </citation>
    <scope>NUCLEOTIDE SEQUENCE [LARGE SCALE GENOMIC DNA]</scope>
    <source>
        <strain evidence="9 10">Grell-BS-1999</strain>
    </source>
</reference>
<accession>B3S9E2</accession>
<dbReference type="GO" id="GO:0007218">
    <property type="term" value="P:neuropeptide signaling pathway"/>
    <property type="evidence" value="ECO:0000318"/>
    <property type="project" value="GO_Central"/>
</dbReference>
<dbReference type="Gene3D" id="1.20.1070.10">
    <property type="entry name" value="Rhodopsin 7-helix transmembrane proteins"/>
    <property type="match status" value="1"/>
</dbReference>
<comment type="subcellular location">
    <subcellularLocation>
        <location evidence="1">Cell membrane</location>
        <topology evidence="1">Multi-pass membrane protein</topology>
    </subcellularLocation>
</comment>
<dbReference type="InterPro" id="IPR017452">
    <property type="entry name" value="GPCR_Rhodpsn_7TM"/>
</dbReference>
<protein>
    <recommendedName>
        <fullName evidence="8">G-protein coupled receptors family 1 profile domain-containing protein</fullName>
    </recommendedName>
</protein>
<dbReference type="PhylomeDB" id="B3S9E2"/>
<dbReference type="RefSeq" id="XP_002116834.1">
    <property type="nucleotide sequence ID" value="XM_002116798.1"/>
</dbReference>
<evidence type="ECO:0000313" key="9">
    <source>
        <dbReference type="EMBL" id="EDV20634.1"/>
    </source>
</evidence>
<feature type="transmembrane region" description="Helical" evidence="7">
    <location>
        <begin position="142"/>
        <end position="164"/>
    </location>
</feature>
<evidence type="ECO:0000256" key="2">
    <source>
        <dbReference type="ARBA" id="ARBA00022475"/>
    </source>
</evidence>
<evidence type="ECO:0000256" key="5">
    <source>
        <dbReference type="ARBA" id="ARBA00023136"/>
    </source>
</evidence>
<keyword evidence="6" id="KW-0675">Receptor</keyword>
<keyword evidence="10" id="KW-1185">Reference proteome</keyword>
<dbReference type="EMBL" id="DS985258">
    <property type="protein sequence ID" value="EDV20634.1"/>
    <property type="molecule type" value="Genomic_DNA"/>
</dbReference>
<dbReference type="KEGG" id="tad:TRIADDRAFT_60874"/>
<feature type="transmembrane region" description="Helical" evidence="7">
    <location>
        <begin position="326"/>
        <end position="348"/>
    </location>
</feature>
<dbReference type="GO" id="GO:0005886">
    <property type="term" value="C:plasma membrane"/>
    <property type="evidence" value="ECO:0000318"/>
    <property type="project" value="GO_Central"/>
</dbReference>
<dbReference type="PROSITE" id="PS50262">
    <property type="entry name" value="G_PROTEIN_RECEP_F1_2"/>
    <property type="match status" value="1"/>
</dbReference>
<evidence type="ECO:0000256" key="6">
    <source>
        <dbReference type="ARBA" id="ARBA00023170"/>
    </source>
</evidence>
<dbReference type="AlphaFoldDB" id="B3S9E2"/>
<keyword evidence="3 7" id="KW-0812">Transmembrane</keyword>
<feature type="transmembrane region" description="Helical" evidence="7">
    <location>
        <begin position="284"/>
        <end position="306"/>
    </location>
</feature>
<feature type="transmembrane region" description="Helical" evidence="7">
    <location>
        <begin position="73"/>
        <end position="93"/>
    </location>
</feature>
<dbReference type="GO" id="GO:0008528">
    <property type="term" value="F:G protein-coupled peptide receptor activity"/>
    <property type="evidence" value="ECO:0000318"/>
    <property type="project" value="GO_Central"/>
</dbReference>
<sequence length="363" mass="41773">MALIANDSFFLTESNMTILSTGQTPSSLFYVINPTLFAISMILLSAGIIGNFFVVLTIIVGKEKCKQIAYYQIGYYAFANVVYCVFFMLLQIMTMKQNQFYQEVYVKMQSNISVLLEMASSSSLHQQLIDSTIRWPYCEICFSLMFTSTMASTLILAHTSTNWYKTLKNNRKSRVLTPKRLVCKMILIWFAASILSVPYALIIVRTSTNSSLGCRFENYNSPLLLWYALANGLFMGVVPGFTIIYSYGRVIRIFQHNIHALELGITLNRQESEWQIKQHSIVKLLMFVAAVYILFMIPYIVAVVYISVGRQKYFYDPKDDVYLFEFYNIPSTAVTILFALNPMIYMAYNQLMKKGFRCSYFLS</sequence>
<dbReference type="SUPFAM" id="SSF81321">
    <property type="entry name" value="Family A G protein-coupled receptor-like"/>
    <property type="match status" value="1"/>
</dbReference>
<dbReference type="GeneID" id="6758098"/>
<keyword evidence="4 7" id="KW-1133">Transmembrane helix</keyword>
<dbReference type="Pfam" id="PF00001">
    <property type="entry name" value="7tm_1"/>
    <property type="match status" value="1"/>
</dbReference>
<feature type="transmembrane region" description="Helical" evidence="7">
    <location>
        <begin position="185"/>
        <end position="204"/>
    </location>
</feature>
<dbReference type="CDD" id="cd00637">
    <property type="entry name" value="7tm_classA_rhodopsin-like"/>
    <property type="match status" value="1"/>
</dbReference>
<dbReference type="InterPro" id="IPR000276">
    <property type="entry name" value="GPCR_Rhodpsn"/>
</dbReference>
<dbReference type="CTD" id="6758098"/>
<evidence type="ECO:0000256" key="4">
    <source>
        <dbReference type="ARBA" id="ARBA00022989"/>
    </source>
</evidence>
<dbReference type="PRINTS" id="PR00237">
    <property type="entry name" value="GPCRRHODOPSN"/>
</dbReference>
<gene>
    <name evidence="9" type="ORF">TRIADDRAFT_60874</name>
</gene>
<dbReference type="InParanoid" id="B3S9E2"/>
<dbReference type="PANTHER" id="PTHR24241">
    <property type="entry name" value="NEUROPEPTIDE RECEPTOR-RELATED G-PROTEIN COUPLED RECEPTOR"/>
    <property type="match status" value="1"/>
</dbReference>
<dbReference type="Proteomes" id="UP000009022">
    <property type="component" value="Unassembled WGS sequence"/>
</dbReference>
<dbReference type="PANTHER" id="PTHR24241:SF76">
    <property type="entry name" value="NEUROPEPTIDE SIFAMIDE RECEPTOR"/>
    <property type="match status" value="1"/>
</dbReference>
<evidence type="ECO:0000259" key="8">
    <source>
        <dbReference type="PROSITE" id="PS50262"/>
    </source>
</evidence>
<name>B3S9E2_TRIAD</name>
<keyword evidence="5 7" id="KW-0472">Membrane</keyword>
<evidence type="ECO:0000313" key="10">
    <source>
        <dbReference type="Proteomes" id="UP000009022"/>
    </source>
</evidence>
<feature type="domain" description="G-protein coupled receptors family 1 profile" evidence="8">
    <location>
        <begin position="50"/>
        <end position="345"/>
    </location>
</feature>
<organism evidence="9 10">
    <name type="scientific">Trichoplax adhaerens</name>
    <name type="common">Trichoplax reptans</name>
    <dbReference type="NCBI Taxonomy" id="10228"/>
    <lineage>
        <taxon>Eukaryota</taxon>
        <taxon>Metazoa</taxon>
        <taxon>Placozoa</taxon>
        <taxon>Uniplacotomia</taxon>
        <taxon>Trichoplacea</taxon>
        <taxon>Trichoplacidae</taxon>
        <taxon>Trichoplax</taxon>
    </lineage>
</organism>
<evidence type="ECO:0000256" key="7">
    <source>
        <dbReference type="SAM" id="Phobius"/>
    </source>
</evidence>
<feature type="transmembrane region" description="Helical" evidence="7">
    <location>
        <begin position="36"/>
        <end position="61"/>
    </location>
</feature>
<keyword evidence="2" id="KW-1003">Cell membrane</keyword>
<evidence type="ECO:0000256" key="1">
    <source>
        <dbReference type="ARBA" id="ARBA00004651"/>
    </source>
</evidence>
<dbReference type="HOGENOM" id="CLU_763612_0_0_1"/>
<feature type="transmembrane region" description="Helical" evidence="7">
    <location>
        <begin position="224"/>
        <end position="247"/>
    </location>
</feature>
<proteinExistence type="predicted"/>
<evidence type="ECO:0000256" key="3">
    <source>
        <dbReference type="ARBA" id="ARBA00022692"/>
    </source>
</evidence>